<dbReference type="InterPro" id="IPR006747">
    <property type="entry name" value="DUF599"/>
</dbReference>
<evidence type="ECO:0000256" key="1">
    <source>
        <dbReference type="SAM" id="Phobius"/>
    </source>
</evidence>
<evidence type="ECO:0008006" key="4">
    <source>
        <dbReference type="Google" id="ProtNLM"/>
    </source>
</evidence>
<feature type="transmembrane region" description="Helical" evidence="1">
    <location>
        <begin position="197"/>
        <end position="226"/>
    </location>
</feature>
<dbReference type="EMBL" id="JALJOT010000002">
    <property type="protein sequence ID" value="KAK9917806.1"/>
    <property type="molecule type" value="Genomic_DNA"/>
</dbReference>
<keyword evidence="1" id="KW-0472">Membrane</keyword>
<feature type="transmembrane region" description="Helical" evidence="1">
    <location>
        <begin position="133"/>
        <end position="151"/>
    </location>
</feature>
<accession>A0ABR2Z1T6</accession>
<dbReference type="Proteomes" id="UP001491310">
    <property type="component" value="Unassembled WGS sequence"/>
</dbReference>
<dbReference type="PANTHER" id="PTHR31168:SF1">
    <property type="entry name" value="DUF599 FAMILY PROTEIN"/>
    <property type="match status" value="1"/>
</dbReference>
<protein>
    <recommendedName>
        <fullName evidence="4">DUF599-domain-containing protein</fullName>
    </recommendedName>
</protein>
<gene>
    <name evidence="2" type="ORF">WJX75_008462</name>
</gene>
<evidence type="ECO:0000313" key="2">
    <source>
        <dbReference type="EMBL" id="KAK9917806.1"/>
    </source>
</evidence>
<proteinExistence type="predicted"/>
<keyword evidence="3" id="KW-1185">Reference proteome</keyword>
<dbReference type="Pfam" id="PF04654">
    <property type="entry name" value="DUF599"/>
    <property type="match status" value="1"/>
</dbReference>
<feature type="transmembrane region" description="Helical" evidence="1">
    <location>
        <begin position="12"/>
        <end position="31"/>
    </location>
</feature>
<sequence length="312" mass="34766">MQWTRGAASELVIFIICCLLFLFYHFWLFYIRPRTKYSRKNHFNIYSTSHDARGVWAADLVEDVRDPLQTLGIQTLRNGITASSFLATACSLIAVQGILPTLLDQQRIDRLDRIAAADPITQGRGFFDSTTKLAIGEVVILFSFLAFAQSIRMMNHLGFYTKVVPSKRNKNKHFHEEEAIAMSFRAATTFTLGFRSFYAFIPLLMWLFGPTALLCTTVLEVVALWFTDTLKRKKVVEHPDVEAGSTVAGKGAPHKSTAAADVEMGAAQGSAVRRTIQNGGTMGGACDIPVTDMRKKKALLYYTLSLSGHRNL</sequence>
<keyword evidence="1" id="KW-0812">Transmembrane</keyword>
<evidence type="ECO:0000313" key="3">
    <source>
        <dbReference type="Proteomes" id="UP001491310"/>
    </source>
</evidence>
<reference evidence="2 3" key="1">
    <citation type="journal article" date="2024" name="Nat. Commun.">
        <title>Phylogenomics reveals the evolutionary origins of lichenization in chlorophyte algae.</title>
        <authorList>
            <person name="Puginier C."/>
            <person name="Libourel C."/>
            <person name="Otte J."/>
            <person name="Skaloud P."/>
            <person name="Haon M."/>
            <person name="Grisel S."/>
            <person name="Petersen M."/>
            <person name="Berrin J.G."/>
            <person name="Delaux P.M."/>
            <person name="Dal Grande F."/>
            <person name="Keller J."/>
        </authorList>
    </citation>
    <scope>NUCLEOTIDE SEQUENCE [LARGE SCALE GENOMIC DNA]</scope>
    <source>
        <strain evidence="2 3">SAG 216-7</strain>
    </source>
</reference>
<dbReference type="PANTHER" id="PTHR31168">
    <property type="entry name" value="OS02G0292800 PROTEIN"/>
    <property type="match status" value="1"/>
</dbReference>
<name>A0ABR2Z1T6_9CHLO</name>
<keyword evidence="1" id="KW-1133">Transmembrane helix</keyword>
<comment type="caution">
    <text evidence="2">The sequence shown here is derived from an EMBL/GenBank/DDBJ whole genome shotgun (WGS) entry which is preliminary data.</text>
</comment>
<organism evidence="2 3">
    <name type="scientific">Coccomyxa subellipsoidea</name>
    <dbReference type="NCBI Taxonomy" id="248742"/>
    <lineage>
        <taxon>Eukaryota</taxon>
        <taxon>Viridiplantae</taxon>
        <taxon>Chlorophyta</taxon>
        <taxon>core chlorophytes</taxon>
        <taxon>Trebouxiophyceae</taxon>
        <taxon>Trebouxiophyceae incertae sedis</taxon>
        <taxon>Coccomyxaceae</taxon>
        <taxon>Coccomyxa</taxon>
    </lineage>
</organism>